<dbReference type="Proteomes" id="UP001617669">
    <property type="component" value="Unassembled WGS sequence"/>
</dbReference>
<comment type="caution">
    <text evidence="7">The sequence shown here is derived from an EMBL/GenBank/DDBJ whole genome shotgun (WGS) entry which is preliminary data.</text>
</comment>
<name>A0ABW8GJZ1_9PROT</name>
<sequence length="304" mass="32612">MRISTNTIFQNGLNKISQLQVSQDRLMQQIASKKRILTPADDPVGAARSLELQNAQRVNTQLERNRMFAENSMNAVEGNLQSVTDLLIAAKSRLTEAGNASYDDVQRGYIAIDLKNDLEALVGLANAKDGSGSYLYSGYSTNTAPYTLNSSGATYNGDNQVRQLQVSNSRQLPITDNGPNVFQANGNDVFAALASITNLLQTPVTSAADAQALQDGLTTASNALQGTLDNVLTVRARNGSALKEITALNGDGDSRELQYAKSLSELQDLDYAKALSDLAKEQTVLEAAQKAFVATTSLSLFNLI</sequence>
<comment type="subcellular location">
    <subcellularLocation>
        <location evidence="1">Bacterial flagellum</location>
    </subcellularLocation>
    <subcellularLocation>
        <location evidence="2">Secreted</location>
    </subcellularLocation>
</comment>
<dbReference type="PANTHER" id="PTHR42792">
    <property type="entry name" value="FLAGELLIN"/>
    <property type="match status" value="1"/>
</dbReference>
<evidence type="ECO:0000256" key="5">
    <source>
        <dbReference type="SAM" id="Coils"/>
    </source>
</evidence>
<evidence type="ECO:0000256" key="2">
    <source>
        <dbReference type="ARBA" id="ARBA00004613"/>
    </source>
</evidence>
<dbReference type="InterPro" id="IPR013384">
    <property type="entry name" value="Flagell_FlgL"/>
</dbReference>
<accession>A0ABW8GJZ1</accession>
<keyword evidence="5" id="KW-0175">Coiled coil</keyword>
<dbReference type="SUPFAM" id="SSF64518">
    <property type="entry name" value="Phase 1 flagellin"/>
    <property type="match status" value="1"/>
</dbReference>
<dbReference type="NCBIfam" id="TIGR02550">
    <property type="entry name" value="flagell_flgL"/>
    <property type="match status" value="1"/>
</dbReference>
<comment type="similarity">
    <text evidence="3">Belongs to the bacterial flagellin family.</text>
</comment>
<dbReference type="Pfam" id="PF00669">
    <property type="entry name" value="Flagellin_N"/>
    <property type="match status" value="1"/>
</dbReference>
<evidence type="ECO:0000313" key="7">
    <source>
        <dbReference type="EMBL" id="MFJ5445701.1"/>
    </source>
</evidence>
<keyword evidence="8" id="KW-1185">Reference proteome</keyword>
<evidence type="ECO:0000256" key="1">
    <source>
        <dbReference type="ARBA" id="ARBA00004365"/>
    </source>
</evidence>
<organism evidence="7 8">
    <name type="scientific">Methylobacillus methanolivorans</name>
    <dbReference type="NCBI Taxonomy" id="1848927"/>
    <lineage>
        <taxon>Bacteria</taxon>
        <taxon>Pseudomonadati</taxon>
        <taxon>Pseudomonadota</taxon>
        <taxon>Betaproteobacteria</taxon>
        <taxon>Nitrosomonadales</taxon>
        <taxon>Methylophilaceae</taxon>
        <taxon>Methylobacillus</taxon>
    </lineage>
</organism>
<evidence type="ECO:0000256" key="3">
    <source>
        <dbReference type="ARBA" id="ARBA00005709"/>
    </source>
</evidence>
<keyword evidence="4" id="KW-0975">Bacterial flagellum</keyword>
<feature type="domain" description="Flagellin N-terminal" evidence="6">
    <location>
        <begin position="3"/>
        <end position="141"/>
    </location>
</feature>
<keyword evidence="7" id="KW-0966">Cell projection</keyword>
<keyword evidence="7" id="KW-0969">Cilium</keyword>
<dbReference type="Gene3D" id="1.20.1330.10">
    <property type="entry name" value="f41 fragment of flagellin, N-terminal domain"/>
    <property type="match status" value="1"/>
</dbReference>
<dbReference type="InterPro" id="IPR001029">
    <property type="entry name" value="Flagellin_N"/>
</dbReference>
<evidence type="ECO:0000313" key="8">
    <source>
        <dbReference type="Proteomes" id="UP001617669"/>
    </source>
</evidence>
<dbReference type="EMBL" id="JBIWXY010000001">
    <property type="protein sequence ID" value="MFJ5445701.1"/>
    <property type="molecule type" value="Genomic_DNA"/>
</dbReference>
<reference evidence="7 8" key="1">
    <citation type="submission" date="2024-11" db="EMBL/GenBank/DDBJ databases">
        <authorList>
            <person name="Kaparullina E.N."/>
            <person name="Delegan Y.A."/>
            <person name="Doronina N.V."/>
        </authorList>
    </citation>
    <scope>NUCLEOTIDE SEQUENCE [LARGE SCALE GENOMIC DNA]</scope>
    <source>
        <strain evidence="7 8">7sh_L</strain>
    </source>
</reference>
<dbReference type="RefSeq" id="WP_400880373.1">
    <property type="nucleotide sequence ID" value="NZ_JBIWXY010000001.1"/>
</dbReference>
<keyword evidence="7" id="KW-0282">Flagellum</keyword>
<dbReference type="PANTHER" id="PTHR42792:SF1">
    <property type="entry name" value="FLAGELLAR HOOK-ASSOCIATED PROTEIN 3"/>
    <property type="match status" value="1"/>
</dbReference>
<proteinExistence type="inferred from homology"/>
<evidence type="ECO:0000256" key="4">
    <source>
        <dbReference type="ARBA" id="ARBA00023143"/>
    </source>
</evidence>
<evidence type="ECO:0000259" key="6">
    <source>
        <dbReference type="Pfam" id="PF00669"/>
    </source>
</evidence>
<gene>
    <name evidence="7" type="primary">flgL</name>
    <name evidence="7" type="ORF">ACIKP9_05620</name>
</gene>
<feature type="coiled-coil region" evidence="5">
    <location>
        <begin position="52"/>
        <end position="79"/>
    </location>
</feature>
<dbReference type="InterPro" id="IPR001492">
    <property type="entry name" value="Flagellin"/>
</dbReference>
<protein>
    <submittedName>
        <fullName evidence="7">Flagellar hook-associated protein FlgL</fullName>
    </submittedName>
</protein>